<dbReference type="PANTHER" id="PTHR12147">
    <property type="entry name" value="METALLOPEPTIDASE M28 FAMILY MEMBER"/>
    <property type="match status" value="1"/>
</dbReference>
<accession>A0ABZ2M1U4</accession>
<evidence type="ECO:0000259" key="2">
    <source>
        <dbReference type="Pfam" id="PF04389"/>
    </source>
</evidence>
<proteinExistence type="predicted"/>
<dbReference type="RefSeq" id="WP_394825607.1">
    <property type="nucleotide sequence ID" value="NZ_CP089984.1"/>
</dbReference>
<dbReference type="Proteomes" id="UP001370348">
    <property type="component" value="Chromosome"/>
</dbReference>
<dbReference type="Pfam" id="PF04389">
    <property type="entry name" value="Peptidase_M28"/>
    <property type="match status" value="1"/>
</dbReference>
<organism evidence="3 4">
    <name type="scientific">Pendulispora albinea</name>
    <dbReference type="NCBI Taxonomy" id="2741071"/>
    <lineage>
        <taxon>Bacteria</taxon>
        <taxon>Pseudomonadati</taxon>
        <taxon>Myxococcota</taxon>
        <taxon>Myxococcia</taxon>
        <taxon>Myxococcales</taxon>
        <taxon>Sorangiineae</taxon>
        <taxon>Pendulisporaceae</taxon>
        <taxon>Pendulispora</taxon>
    </lineage>
</organism>
<evidence type="ECO:0000313" key="3">
    <source>
        <dbReference type="EMBL" id="WXB15976.1"/>
    </source>
</evidence>
<dbReference type="SUPFAM" id="SSF53187">
    <property type="entry name" value="Zn-dependent exopeptidases"/>
    <property type="match status" value="1"/>
</dbReference>
<evidence type="ECO:0000313" key="4">
    <source>
        <dbReference type="Proteomes" id="UP001370348"/>
    </source>
</evidence>
<sequence length="336" mass="36432">MDEIDEAISESFPASDPPAWTAMHTGTPAPVGPGLVPEREIAAWIEADVRKLAVDLGERNDRSEDGRARLRGALEHVRATLRRAGSNHALTYYPVGEHEGIHNIEVTLRGAKEAHRHVVVGAHIDTARGAPGADDNASGVAVLLALARILTPGQSFERTVHLVVFVNEEPPHTRRRSMGSLDYVRRLRREGAAIAGMVSLESLGFDPETRPEDARWLGRRFGGLYFVSNLASRLWLDRAHAAFEAGCDLRARKIAAPGFLPGVRASDHWAFWKMGAPALMVTDGGPLVYRHDHRPSDTLEKVNLPKLAHMVPGIASMLARLAGGHAGANTTFGIPA</sequence>
<dbReference type="EMBL" id="CP089984">
    <property type="protein sequence ID" value="WXB15976.1"/>
    <property type="molecule type" value="Genomic_DNA"/>
</dbReference>
<reference evidence="3 4" key="1">
    <citation type="submission" date="2021-12" db="EMBL/GenBank/DDBJ databases">
        <title>Discovery of the Pendulisporaceae a myxobacterial family with distinct sporulation behavior and unique specialized metabolism.</title>
        <authorList>
            <person name="Garcia R."/>
            <person name="Popoff A."/>
            <person name="Bader C.D."/>
            <person name="Loehr J."/>
            <person name="Walesch S."/>
            <person name="Walt C."/>
            <person name="Boldt J."/>
            <person name="Bunk B."/>
            <person name="Haeckl F.J.F.P.J."/>
            <person name="Gunesch A.P."/>
            <person name="Birkelbach J."/>
            <person name="Nuebel U."/>
            <person name="Pietschmann T."/>
            <person name="Bach T."/>
            <person name="Mueller R."/>
        </authorList>
    </citation>
    <scope>NUCLEOTIDE SEQUENCE [LARGE SCALE GENOMIC DNA]</scope>
    <source>
        <strain evidence="3 4">MSr11954</strain>
    </source>
</reference>
<protein>
    <submittedName>
        <fullName evidence="3">M28 family peptidase</fullName>
    </submittedName>
</protein>
<evidence type="ECO:0000256" key="1">
    <source>
        <dbReference type="SAM" id="MobiDB-lite"/>
    </source>
</evidence>
<feature type="domain" description="Peptidase M28" evidence="2">
    <location>
        <begin position="103"/>
        <end position="313"/>
    </location>
</feature>
<name>A0ABZ2M1U4_9BACT</name>
<keyword evidence="4" id="KW-1185">Reference proteome</keyword>
<gene>
    <name evidence="3" type="ORF">LZC94_01610</name>
</gene>
<dbReference type="Gene3D" id="3.40.630.10">
    <property type="entry name" value="Zn peptidases"/>
    <property type="match status" value="1"/>
</dbReference>
<dbReference type="InterPro" id="IPR007484">
    <property type="entry name" value="Peptidase_M28"/>
</dbReference>
<dbReference type="PANTHER" id="PTHR12147:SF26">
    <property type="entry name" value="PEPTIDASE M28 DOMAIN-CONTAINING PROTEIN"/>
    <property type="match status" value="1"/>
</dbReference>
<feature type="region of interest" description="Disordered" evidence="1">
    <location>
        <begin position="1"/>
        <end position="23"/>
    </location>
</feature>
<dbReference type="InterPro" id="IPR045175">
    <property type="entry name" value="M28_fam"/>
</dbReference>